<protein>
    <submittedName>
        <fullName evidence="2">Uncharacterized protein</fullName>
    </submittedName>
</protein>
<dbReference type="RefSeq" id="XP_037160649.1">
    <property type="nucleotide sequence ID" value="XM_037312433.1"/>
</dbReference>
<reference evidence="2 3" key="1">
    <citation type="journal article" date="2020" name="Genomics">
        <title>Complete, high-quality genomes from long-read metagenomic sequencing of two wolf lichen thalli reveals enigmatic genome architecture.</title>
        <authorList>
            <person name="McKenzie S.K."/>
            <person name="Walston R.F."/>
            <person name="Allen J.L."/>
        </authorList>
    </citation>
    <scope>NUCLEOTIDE SEQUENCE [LARGE SCALE GENOMIC DNA]</scope>
    <source>
        <strain evidence="2">WasteWater2</strain>
    </source>
</reference>
<evidence type="ECO:0000313" key="3">
    <source>
        <dbReference type="Proteomes" id="UP000578531"/>
    </source>
</evidence>
<organism evidence="2 3">
    <name type="scientific">Letharia columbiana</name>
    <dbReference type="NCBI Taxonomy" id="112416"/>
    <lineage>
        <taxon>Eukaryota</taxon>
        <taxon>Fungi</taxon>
        <taxon>Dikarya</taxon>
        <taxon>Ascomycota</taxon>
        <taxon>Pezizomycotina</taxon>
        <taxon>Lecanoromycetes</taxon>
        <taxon>OSLEUM clade</taxon>
        <taxon>Lecanoromycetidae</taxon>
        <taxon>Lecanorales</taxon>
        <taxon>Lecanorineae</taxon>
        <taxon>Parmeliaceae</taxon>
        <taxon>Letharia</taxon>
    </lineage>
</organism>
<evidence type="ECO:0000256" key="1">
    <source>
        <dbReference type="SAM" id="MobiDB-lite"/>
    </source>
</evidence>
<sequence>MPRNHLRHPRTPPHRSKRAFGSADQTSQAPKRSCEKPLRDTTYSMARTSRDWLMGWTIVDLAFEEEKEAIRATAEMTLEWDR</sequence>
<accession>A0A8H6FME2</accession>
<keyword evidence="3" id="KW-1185">Reference proteome</keyword>
<dbReference type="GeneID" id="59292194"/>
<feature type="region of interest" description="Disordered" evidence="1">
    <location>
        <begin position="1"/>
        <end position="40"/>
    </location>
</feature>
<dbReference type="EMBL" id="JACCJC010000059">
    <property type="protein sequence ID" value="KAF6231216.1"/>
    <property type="molecule type" value="Genomic_DNA"/>
</dbReference>
<gene>
    <name evidence="2" type="ORF">HO173_010548</name>
</gene>
<comment type="caution">
    <text evidence="2">The sequence shown here is derived from an EMBL/GenBank/DDBJ whole genome shotgun (WGS) entry which is preliminary data.</text>
</comment>
<dbReference type="AlphaFoldDB" id="A0A8H6FME2"/>
<name>A0A8H6FME2_9LECA</name>
<evidence type="ECO:0000313" key="2">
    <source>
        <dbReference type="EMBL" id="KAF6231216.1"/>
    </source>
</evidence>
<proteinExistence type="predicted"/>
<feature type="compositionally biased region" description="Basic residues" evidence="1">
    <location>
        <begin position="1"/>
        <end position="18"/>
    </location>
</feature>
<dbReference type="Proteomes" id="UP000578531">
    <property type="component" value="Unassembled WGS sequence"/>
</dbReference>